<gene>
    <name evidence="5" type="ORF">H131_22012</name>
</gene>
<dbReference type="Proteomes" id="UP000013911">
    <property type="component" value="Unassembled WGS sequence"/>
</dbReference>
<accession>R7Z877</accession>
<keyword evidence="1" id="KW-1188">Viral release from host cell</keyword>
<feature type="coiled-coil region" evidence="2">
    <location>
        <begin position="752"/>
        <end position="819"/>
    </location>
</feature>
<dbReference type="PATRIC" id="fig|1285586.5.peg.4588"/>
<sequence>MTNIRAVELSLNTANFNGSIDQSIRRLTAMGAELQALQARGGEYENSIEGLSQKQNILSRSVDASSIKLTEQRNRYDELVASGSASTEAIEQQAIAVNEALAEYNGLNTQLTEVSTQLDVQSSKWSQFQEIGGKVKSVGESISTISTPIKAIGVLAFNAAVDFENAFASVRQSVNTSEENFKKLEDGIRSMAKELPVSATEIAGVVESAGQLGIAEDHLLSFSRTVIDLGASTSMTREQAATEFARFAGIVGMSQGDFDRLGSSVVELSNKMGVTESDIVAMGMGFAKQGAQLGMTEAQIMGLAGTMSSLGIQADTGGVAMTTVLQKIQKAVGDGGESLSGFAKAANMSSADFKKAFETDAVSALDALVKGLAETSEGGADLTSVLAELGVKGDETDVLLSMANASGLLSSAVDTSSQAWKDNTALSNEAAQNYKSTESQMTIMKNQLVDIGISIGQILIPMVLKVMDVIAPWIEKFSNLSSETQKTIVIIGGLAAAIGPLLVVGGTLISSVGSIISAVGGFSMAIGAAGGATTAFGAAFALISGPIGIAAALLTGFGIAALVVGRELNESSIQVEDWKDKVSDSTAESVGSFLELSDQATVALNQMAWSGVAVTEEMAANMVGIYNEMGDQVLTEMQSDHAQELETMQNHFAQSDALTEEQEAKILERVAQSQAKQQLVITSGKARIEEIYQNASENNRGITEDEQQEINLIQQTMTENAIKHLSDSEVEQKVILESLKNEASKITAEQAAEVVRNSLKQKDDVLKEAEEQYNETNKWAVRQRDETGTMSAEEAQAVIDEAERKRDETVANAEDMHQKVVSEAQLQAEEHVNKVDWETGEIKSRWKVYTENVASDAKALGKAISDGWNNAWTATKNRVHDIKQTAENKIHEMKTAVGNKMSEVKTKIETKWNEAQAFLFGISLKKIGKDIVSGLISGIGDMFDGVKKKIGELASLIPDWAKKKLKINSPSRVMIPIGKGVGEGLAIGIEQGSEGVRKAAEELAEAAIPNITQHLLITKEAMQKVQEVISNTTKANAVEIEALQKEAEHKRIEISQKASEKIATIKNNAAKQQIALTVDQIVQIKQIEEQSLKDSETITKQYAEKIAKIESNSADAKFKALKEYVEAQKAAGEMTTKQEAEFWRFSATTFKEGTKEKTNALKAFNKAYSEMVKAQFDNEKEYVDKRKKYNTLSLADELKMYENYLAQYEAGTEERTYYEEKFYDTKKAISEKIKSINNDYLKQTQDINKKLLDEEQKHNEAYNTALDSRTKSIKGYFGLFDKVKIAEPVDSSSLTQNLSEQVSALSQWRIELSQLELRKLSSAIIDELEAMGPGALAQLEALNRMTDAELLDYQELYGRKLLIAREAAIKELEPLKAETEAKIKALRDTANTELTTLNTEWQGKIKEIVFGTGEILGSMNDIGKNAIQGLIDGMKGMQSALQQTANNLVENVSETIKKVLDINPTSSLMQNVGEGIVNGFDSIMNKATNVSERLANSVVPESPSLLPIQKSKNNTVAQNLGPSTIIVQSVLDGQVLGESVVDVVSGRQYNNASIHALTRGLNHI</sequence>
<dbReference type="RefSeq" id="WP_010861299.1">
    <property type="nucleotide sequence ID" value="NZ_KB933412.1"/>
</dbReference>
<dbReference type="Pfam" id="PF10145">
    <property type="entry name" value="PhageMin_Tail"/>
    <property type="match status" value="1"/>
</dbReference>
<evidence type="ECO:0000313" key="5">
    <source>
        <dbReference type="EMBL" id="EON70318.1"/>
    </source>
</evidence>
<feature type="transmembrane region" description="Helical" evidence="3">
    <location>
        <begin position="515"/>
        <end position="540"/>
    </location>
</feature>
<keyword evidence="3" id="KW-1133">Transmembrane helix</keyword>
<protein>
    <submittedName>
        <fullName evidence="5">Phage tail tape measure protein, TP901 family</fullName>
    </submittedName>
</protein>
<organism evidence="5 6">
    <name type="scientific">Lysinibacillus sphaericus OT4b.31</name>
    <dbReference type="NCBI Taxonomy" id="1285586"/>
    <lineage>
        <taxon>Bacteria</taxon>
        <taxon>Bacillati</taxon>
        <taxon>Bacillota</taxon>
        <taxon>Bacilli</taxon>
        <taxon>Bacillales</taxon>
        <taxon>Bacillaceae</taxon>
        <taxon>Lysinibacillus</taxon>
    </lineage>
</organism>
<dbReference type="EMBL" id="AQPX01000037">
    <property type="protein sequence ID" value="EON70318.1"/>
    <property type="molecule type" value="Genomic_DNA"/>
</dbReference>
<proteinExistence type="predicted"/>
<name>R7Z877_LYSSH</name>
<feature type="transmembrane region" description="Helical" evidence="3">
    <location>
        <begin position="488"/>
        <end position="509"/>
    </location>
</feature>
<dbReference type="HOGENOM" id="CLU_242392_0_0_9"/>
<dbReference type="OrthoDB" id="28713at2"/>
<evidence type="ECO:0000256" key="3">
    <source>
        <dbReference type="SAM" id="Phobius"/>
    </source>
</evidence>
<comment type="caution">
    <text evidence="5">The sequence shown here is derived from an EMBL/GenBank/DDBJ whole genome shotgun (WGS) entry which is preliminary data.</text>
</comment>
<dbReference type="InterPro" id="IPR010090">
    <property type="entry name" value="Phage_tape_meas"/>
</dbReference>
<feature type="domain" description="Phage tail tape measure protein" evidence="4">
    <location>
        <begin position="186"/>
        <end position="377"/>
    </location>
</feature>
<evidence type="ECO:0000256" key="2">
    <source>
        <dbReference type="SAM" id="Coils"/>
    </source>
</evidence>
<feature type="transmembrane region" description="Helical" evidence="3">
    <location>
        <begin position="547"/>
        <end position="565"/>
    </location>
</feature>
<dbReference type="PANTHER" id="PTHR37813">
    <property type="entry name" value="FELS-2 PROPHAGE PROTEIN"/>
    <property type="match status" value="1"/>
</dbReference>
<dbReference type="Gene3D" id="6.10.140.1430">
    <property type="match status" value="1"/>
</dbReference>
<dbReference type="PANTHER" id="PTHR37813:SF1">
    <property type="entry name" value="FELS-2 PROPHAGE PROTEIN"/>
    <property type="match status" value="1"/>
</dbReference>
<dbReference type="eggNOG" id="COG1196">
    <property type="taxonomic scope" value="Bacteria"/>
</dbReference>
<dbReference type="eggNOG" id="COG5283">
    <property type="taxonomic scope" value="Bacteria"/>
</dbReference>
<keyword evidence="3" id="KW-0812">Transmembrane</keyword>
<keyword evidence="3" id="KW-0472">Membrane</keyword>
<evidence type="ECO:0000259" key="4">
    <source>
        <dbReference type="Pfam" id="PF10145"/>
    </source>
</evidence>
<reference evidence="5 6" key="1">
    <citation type="submission" date="2013-04" db="EMBL/GenBank/DDBJ databases">
        <title>Draft genome of the heavy metal tolerant bacterium Lysinibacillus sphaericus strain OT4b.31.</title>
        <authorList>
            <person name="Pena-Montenegro T.D."/>
            <person name="Dussan J."/>
        </authorList>
    </citation>
    <scope>NUCLEOTIDE SEQUENCE [LARGE SCALE GENOMIC DNA]</scope>
    <source>
        <strain evidence="5 6">OT4b.31</strain>
    </source>
</reference>
<keyword evidence="2" id="KW-0175">Coiled coil</keyword>
<evidence type="ECO:0000256" key="1">
    <source>
        <dbReference type="ARBA" id="ARBA00022612"/>
    </source>
</evidence>
<evidence type="ECO:0000313" key="6">
    <source>
        <dbReference type="Proteomes" id="UP000013911"/>
    </source>
</evidence>
<dbReference type="NCBIfam" id="TIGR01760">
    <property type="entry name" value="tape_meas_TP901"/>
    <property type="match status" value="1"/>
</dbReference>
<feature type="transmembrane region" description="Helical" evidence="3">
    <location>
        <begin position="448"/>
        <end position="467"/>
    </location>
</feature>